<feature type="compositionally biased region" description="Acidic residues" evidence="1">
    <location>
        <begin position="78"/>
        <end position="88"/>
    </location>
</feature>
<evidence type="ECO:0000256" key="1">
    <source>
        <dbReference type="SAM" id="MobiDB-lite"/>
    </source>
</evidence>
<organism evidence="3 4">
    <name type="scientific">Microbacterium istanbulense</name>
    <dbReference type="NCBI Taxonomy" id="3122049"/>
    <lineage>
        <taxon>Bacteria</taxon>
        <taxon>Bacillati</taxon>
        <taxon>Actinomycetota</taxon>
        <taxon>Actinomycetes</taxon>
        <taxon>Micrococcales</taxon>
        <taxon>Microbacteriaceae</taxon>
        <taxon>Microbacterium</taxon>
    </lineage>
</organism>
<protein>
    <submittedName>
        <fullName evidence="3">DUF4229 domain-containing protein</fullName>
    </submittedName>
</protein>
<dbReference type="EMBL" id="JBBDGN010000001">
    <property type="protein sequence ID" value="MEJ1090198.1"/>
    <property type="molecule type" value="Genomic_DNA"/>
</dbReference>
<evidence type="ECO:0000256" key="2">
    <source>
        <dbReference type="SAM" id="Phobius"/>
    </source>
</evidence>
<evidence type="ECO:0000313" key="3">
    <source>
        <dbReference type="EMBL" id="MEJ1090198.1"/>
    </source>
</evidence>
<gene>
    <name evidence="3" type="ORF">WDU93_00715</name>
</gene>
<keyword evidence="4" id="KW-1185">Reference proteome</keyword>
<comment type="caution">
    <text evidence="3">The sequence shown here is derived from an EMBL/GenBank/DDBJ whole genome shotgun (WGS) entry which is preliminary data.</text>
</comment>
<keyword evidence="2" id="KW-1133">Transmembrane helix</keyword>
<feature type="transmembrane region" description="Helical" evidence="2">
    <location>
        <begin position="35"/>
        <end position="55"/>
    </location>
</feature>
<dbReference type="Proteomes" id="UP001366085">
    <property type="component" value="Unassembled WGS sequence"/>
</dbReference>
<keyword evidence="2" id="KW-0812">Transmembrane</keyword>
<reference evidence="3 4" key="1">
    <citation type="submission" date="2024-02" db="EMBL/GenBank/DDBJ databases">
        <authorList>
            <person name="Saticioglu I.B."/>
        </authorList>
    </citation>
    <scope>NUCLEOTIDE SEQUENCE [LARGE SCALE GENOMIC DNA]</scope>
    <source>
        <strain evidence="3 4">Mu-43</strain>
    </source>
</reference>
<sequence length="88" mass="10049">MKKLPPLLVYTVLRLLAFLVPLAIMWLFFPIFREYWWLMALFAALIGMSISLLFLRAPLSDASRSIHERRSARPAAPSDEDVEDGTQG</sequence>
<name>A0ABU8LHM5_9MICO</name>
<feature type="region of interest" description="Disordered" evidence="1">
    <location>
        <begin position="68"/>
        <end position="88"/>
    </location>
</feature>
<evidence type="ECO:0000313" key="4">
    <source>
        <dbReference type="Proteomes" id="UP001366085"/>
    </source>
</evidence>
<dbReference type="RefSeq" id="WP_337316345.1">
    <property type="nucleotide sequence ID" value="NZ_JBBDGN010000001.1"/>
</dbReference>
<keyword evidence="2" id="KW-0472">Membrane</keyword>
<feature type="transmembrane region" description="Helical" evidence="2">
    <location>
        <begin position="7"/>
        <end position="29"/>
    </location>
</feature>
<proteinExistence type="predicted"/>
<accession>A0ABU8LHM5</accession>